<dbReference type="OrthoDB" id="1711136at2759"/>
<dbReference type="AlphaFoldDB" id="A0A1Q9C506"/>
<gene>
    <name evidence="2" type="ORF">AK812_SmicGene41880</name>
</gene>
<evidence type="ECO:0000313" key="3">
    <source>
        <dbReference type="Proteomes" id="UP000186817"/>
    </source>
</evidence>
<feature type="transmembrane region" description="Helical" evidence="1">
    <location>
        <begin position="622"/>
        <end position="647"/>
    </location>
</feature>
<reference evidence="2 3" key="1">
    <citation type="submission" date="2016-02" db="EMBL/GenBank/DDBJ databases">
        <title>Genome analysis of coral dinoflagellate symbionts highlights evolutionary adaptations to a symbiotic lifestyle.</title>
        <authorList>
            <person name="Aranda M."/>
            <person name="Li Y."/>
            <person name="Liew Y.J."/>
            <person name="Baumgarten S."/>
            <person name="Simakov O."/>
            <person name="Wilson M."/>
            <person name="Piel J."/>
            <person name="Ashoor H."/>
            <person name="Bougouffa S."/>
            <person name="Bajic V.B."/>
            <person name="Ryu T."/>
            <person name="Ravasi T."/>
            <person name="Bayer T."/>
            <person name="Micklem G."/>
            <person name="Kim H."/>
            <person name="Bhak J."/>
            <person name="Lajeunesse T.C."/>
            <person name="Voolstra C.R."/>
        </authorList>
    </citation>
    <scope>NUCLEOTIDE SEQUENCE [LARGE SCALE GENOMIC DNA]</scope>
    <source>
        <strain evidence="2 3">CCMP2467</strain>
    </source>
</reference>
<keyword evidence="3" id="KW-1185">Reference proteome</keyword>
<name>A0A1Q9C506_SYMMI</name>
<dbReference type="EMBL" id="LSRX01001677">
    <property type="protein sequence ID" value="OLP78000.1"/>
    <property type="molecule type" value="Genomic_DNA"/>
</dbReference>
<feature type="transmembrane region" description="Helical" evidence="1">
    <location>
        <begin position="232"/>
        <end position="251"/>
    </location>
</feature>
<accession>A0A1Q9C506</accession>
<keyword evidence="1" id="KW-0472">Membrane</keyword>
<feature type="transmembrane region" description="Helical" evidence="1">
    <location>
        <begin position="325"/>
        <end position="349"/>
    </location>
</feature>
<comment type="caution">
    <text evidence="2">The sequence shown here is derived from an EMBL/GenBank/DDBJ whole genome shotgun (WGS) entry which is preliminary data.</text>
</comment>
<protein>
    <submittedName>
        <fullName evidence="2">Uncharacterized protein</fullName>
    </submittedName>
</protein>
<keyword evidence="1" id="KW-0812">Transmembrane</keyword>
<proteinExistence type="predicted"/>
<feature type="transmembrane region" description="Helical" evidence="1">
    <location>
        <begin position="285"/>
        <end position="305"/>
    </location>
</feature>
<evidence type="ECO:0000256" key="1">
    <source>
        <dbReference type="SAM" id="Phobius"/>
    </source>
</evidence>
<organism evidence="2 3">
    <name type="scientific">Symbiodinium microadriaticum</name>
    <name type="common">Dinoflagellate</name>
    <name type="synonym">Zooxanthella microadriatica</name>
    <dbReference type="NCBI Taxonomy" id="2951"/>
    <lineage>
        <taxon>Eukaryota</taxon>
        <taxon>Sar</taxon>
        <taxon>Alveolata</taxon>
        <taxon>Dinophyceae</taxon>
        <taxon>Suessiales</taxon>
        <taxon>Symbiodiniaceae</taxon>
        <taxon>Symbiodinium</taxon>
    </lineage>
</organism>
<evidence type="ECO:0000313" key="2">
    <source>
        <dbReference type="EMBL" id="OLP78000.1"/>
    </source>
</evidence>
<keyword evidence="1" id="KW-1133">Transmembrane helix</keyword>
<dbReference type="Proteomes" id="UP000186817">
    <property type="component" value="Unassembled WGS sequence"/>
</dbReference>
<feature type="transmembrane region" description="Helical" evidence="1">
    <location>
        <begin position="595"/>
        <end position="616"/>
    </location>
</feature>
<sequence>MEINIQNKNVQKPEVIGLSALDFQQVIGLSTSEFQQVIGLSTSEFQQVIGLSTSEFQQVIGLSTSEFQQVIGLSTSEFQQVIGLSTSVIGLSVPSTRCMCVGNPNYNGSVRLQYTAGGAGDTDESGTNKDAHQLSVIWQKDASATPMGSISIVMEFFVTNLDEATPGLIRGQCATAALTKFVAGTMLGGRLKRKQFSCLHRLRPEISVILNDVTQPPEVLDSFHKVLGRRECVLWTTGIEMVIAAVSFVGFDIRRSPLVLIVSSVLLLLAAIGFHGALVVSQLHIFMHMLLATSIPAAVCINFAVEDFAGVFDGKSQTPSWLLLLLLTLPYVVFLCLALVSFMLGIAVAELKQKIAEALHSTPTLIDASVGNPFVDGGTSLRSSNLFGSIAFFLRLSPLVAVMASASTLADATEYADFAVVAGLDVVRHSYTTPSPPTTWGDARDGVVPRIDPFKGFKYAGVQTHGHIFIATFVALHRSFDGRPPPPAKKQLSVFESYGGVWCALVTPRAKEPWGQTKRTAPGWLARRHLSPGKMLCAAGRAFALCPSRASKKRLAISTKVRCLDEYRHERQSRKALKNGVVRMLFCVGWDGRQVVFRGAGAGTLGSVLIGLLGQAEEENKAFWLGLVCGVLIGIFAGILLDFLYLWKQNLTLQVRNRLASLQIQVGKNRRE</sequence>
<feature type="transmembrane region" description="Helical" evidence="1">
    <location>
        <begin position="257"/>
        <end position="278"/>
    </location>
</feature>